<name>A0AAD1SGL6_PELCU</name>
<dbReference type="Proteomes" id="UP001295444">
    <property type="component" value="Chromosome 06"/>
</dbReference>
<protein>
    <submittedName>
        <fullName evidence="1">Uncharacterized protein</fullName>
    </submittedName>
</protein>
<keyword evidence="2" id="KW-1185">Reference proteome</keyword>
<proteinExistence type="predicted"/>
<sequence length="122" mass="13138">MARYHRAKEPLVGQKRADYGNGLDPVKKGQRATGAYELLESTKSGEAELDLDVAIGWIQRAICLIGNANMAVSAERRKAILLKIDLKLATMAISEPGPSAEGMLFGDNFVKDLGSYVKTGAD</sequence>
<dbReference type="AlphaFoldDB" id="A0AAD1SGL6"/>
<evidence type="ECO:0000313" key="2">
    <source>
        <dbReference type="Proteomes" id="UP001295444"/>
    </source>
</evidence>
<evidence type="ECO:0000313" key="1">
    <source>
        <dbReference type="EMBL" id="CAH2301139.1"/>
    </source>
</evidence>
<accession>A0AAD1SGL6</accession>
<dbReference type="EMBL" id="OW240917">
    <property type="protein sequence ID" value="CAH2301139.1"/>
    <property type="molecule type" value="Genomic_DNA"/>
</dbReference>
<reference evidence="1" key="1">
    <citation type="submission" date="2022-03" db="EMBL/GenBank/DDBJ databases">
        <authorList>
            <person name="Alioto T."/>
            <person name="Alioto T."/>
            <person name="Gomez Garrido J."/>
        </authorList>
    </citation>
    <scope>NUCLEOTIDE SEQUENCE</scope>
</reference>
<organism evidence="1 2">
    <name type="scientific">Pelobates cultripes</name>
    <name type="common">Western spadefoot toad</name>
    <dbReference type="NCBI Taxonomy" id="61616"/>
    <lineage>
        <taxon>Eukaryota</taxon>
        <taxon>Metazoa</taxon>
        <taxon>Chordata</taxon>
        <taxon>Craniata</taxon>
        <taxon>Vertebrata</taxon>
        <taxon>Euteleostomi</taxon>
        <taxon>Amphibia</taxon>
        <taxon>Batrachia</taxon>
        <taxon>Anura</taxon>
        <taxon>Pelobatoidea</taxon>
        <taxon>Pelobatidae</taxon>
        <taxon>Pelobates</taxon>
    </lineage>
</organism>
<gene>
    <name evidence="1" type="ORF">PECUL_23A041918</name>
</gene>